<evidence type="ECO:0000313" key="1">
    <source>
        <dbReference type="EMBL" id="SDQ80899.1"/>
    </source>
</evidence>
<dbReference type="NCBIfam" id="TIGR02683">
    <property type="entry name" value="upstrm_HI1419"/>
    <property type="match status" value="1"/>
</dbReference>
<dbReference type="EMBL" id="FNKY01000001">
    <property type="protein sequence ID" value="SDQ80899.1"/>
    <property type="molecule type" value="Genomic_DNA"/>
</dbReference>
<gene>
    <name evidence="1" type="ORF">SAMN05216402_2376</name>
</gene>
<dbReference type="Proteomes" id="UP000183471">
    <property type="component" value="Unassembled WGS sequence"/>
</dbReference>
<dbReference type="Pfam" id="PF05973">
    <property type="entry name" value="Gp49"/>
    <property type="match status" value="1"/>
</dbReference>
<reference evidence="1 2" key="1">
    <citation type="submission" date="2016-10" db="EMBL/GenBank/DDBJ databases">
        <authorList>
            <person name="Varghese N."/>
            <person name="Submissions S."/>
        </authorList>
    </citation>
    <scope>NUCLEOTIDE SEQUENCE [LARGE SCALE GENOMIC DNA]</scope>
    <source>
        <strain evidence="1 2">Nl1</strain>
    </source>
</reference>
<dbReference type="InterPro" id="IPR014056">
    <property type="entry name" value="TypeIITA-like_toxin_pred"/>
</dbReference>
<organism evidence="1 2">
    <name type="scientific">Nitrosospira multiformis</name>
    <dbReference type="NCBI Taxonomy" id="1231"/>
    <lineage>
        <taxon>Bacteria</taxon>
        <taxon>Pseudomonadati</taxon>
        <taxon>Pseudomonadota</taxon>
        <taxon>Betaproteobacteria</taxon>
        <taxon>Nitrosomonadales</taxon>
        <taxon>Nitrosomonadaceae</taxon>
        <taxon>Nitrosospira</taxon>
    </lineage>
</organism>
<evidence type="ECO:0000313" key="2">
    <source>
        <dbReference type="Proteomes" id="UP000183471"/>
    </source>
</evidence>
<dbReference type="InterPro" id="IPR009241">
    <property type="entry name" value="HigB-like"/>
</dbReference>
<dbReference type="PIRSF" id="PIRSF028744">
    <property type="entry name" value="Addict_mod_HI1419"/>
    <property type="match status" value="1"/>
</dbReference>
<protein>
    <submittedName>
        <fullName evidence="1">Addiction module killer protein</fullName>
    </submittedName>
</protein>
<dbReference type="PANTHER" id="PTHR41791">
    <property type="entry name" value="SSL7039 PROTEIN"/>
    <property type="match status" value="1"/>
</dbReference>
<keyword evidence="2" id="KW-1185">Reference proteome</keyword>
<accession>A0ABY0TGS1</accession>
<proteinExistence type="predicted"/>
<dbReference type="RefSeq" id="WP_074632733.1">
    <property type="nucleotide sequence ID" value="NZ_FNKY01000001.1"/>
</dbReference>
<comment type="caution">
    <text evidence="1">The sequence shown here is derived from an EMBL/GenBank/DDBJ whole genome shotgun (WGS) entry which is preliminary data.</text>
</comment>
<dbReference type="PANTHER" id="PTHR41791:SF1">
    <property type="entry name" value="SSL7039 PROTEIN"/>
    <property type="match status" value="1"/>
</dbReference>
<name>A0ABY0TGS1_9PROT</name>
<sequence length="110" mass="13262">MYEIRHYLTDDSKDIYLDWLRKLRDVTARIAVDRRVNRIELGNFGDHKFCRDGVWELRIDVGAGYRVYYAIADKEIVLLLCGGDKRTQDTDIDRACEYWQDWQRRISDER</sequence>